<evidence type="ECO:0000313" key="2">
    <source>
        <dbReference type="EMBL" id="KAF7313820.1"/>
    </source>
</evidence>
<dbReference type="PANTHER" id="PTHR43316:SF9">
    <property type="entry name" value="ACID DEHALOGENASE, PUTATIVE (AFU_ORTHOLOGUE AFUA_6G14460)-RELATED"/>
    <property type="match status" value="1"/>
</dbReference>
<dbReference type="SFLD" id="SFLDS00003">
    <property type="entry name" value="Haloacid_Dehalogenase"/>
    <property type="match status" value="1"/>
</dbReference>
<dbReference type="SFLD" id="SFLDG01129">
    <property type="entry name" value="C1.5:_HAD__Beta-PGM__Phosphata"/>
    <property type="match status" value="1"/>
</dbReference>
<evidence type="ECO:0000313" key="3">
    <source>
        <dbReference type="Proteomes" id="UP000613580"/>
    </source>
</evidence>
<dbReference type="EMBL" id="JACAZE010000006">
    <property type="protein sequence ID" value="KAF7313820.1"/>
    <property type="molecule type" value="Genomic_DNA"/>
</dbReference>
<dbReference type="Pfam" id="PF00702">
    <property type="entry name" value="Hydrolase"/>
    <property type="match status" value="1"/>
</dbReference>
<dbReference type="Proteomes" id="UP000613580">
    <property type="component" value="Unassembled WGS sequence"/>
</dbReference>
<dbReference type="AlphaFoldDB" id="A0A8H6T808"/>
<name>A0A8H6T808_MYCCL</name>
<sequence length="280" mass="31036">MSADESFALTDYKVIIFDCYGTLCDWESGIYEALLPLLYRNRESAGTWTRKETLLKFTEIEKDLQDKDPSVLYADLLSNAHAALTASLGESELSNEEEHAVFGASVRDWALFPDTVDALRVLERHYKLVILSNVDHASFAYTHAKLSGATRAELAAYTRPPSAKRWLPNASPDGNSKSPFSLILTAQDTGAYKPDPRGMLSALEIIDEQFGVKKEEVLVVAQSLFHDIDASSKLGVSGVWIDREGAVMGLESLESGDPPKWKRRYRTLGEMAEAVEAEVE</sequence>
<dbReference type="InterPro" id="IPR051540">
    <property type="entry name" value="S-2-haloacid_dehalogenase"/>
</dbReference>
<dbReference type="SUPFAM" id="SSF56784">
    <property type="entry name" value="HAD-like"/>
    <property type="match status" value="1"/>
</dbReference>
<dbReference type="PANTHER" id="PTHR43316">
    <property type="entry name" value="HYDROLASE, HALOACID DELAHOGENASE-RELATED"/>
    <property type="match status" value="1"/>
</dbReference>
<reference evidence="2" key="1">
    <citation type="submission" date="2020-05" db="EMBL/GenBank/DDBJ databases">
        <title>Mycena genomes resolve the evolution of fungal bioluminescence.</title>
        <authorList>
            <person name="Tsai I.J."/>
        </authorList>
    </citation>
    <scope>NUCLEOTIDE SEQUENCE</scope>
    <source>
        <strain evidence="2">110903Hualien_Pintung</strain>
    </source>
</reference>
<proteinExistence type="predicted"/>
<dbReference type="Gene3D" id="3.40.50.1000">
    <property type="entry name" value="HAD superfamily/HAD-like"/>
    <property type="match status" value="1"/>
</dbReference>
<dbReference type="Gene3D" id="1.10.150.750">
    <property type="match status" value="1"/>
</dbReference>
<keyword evidence="1" id="KW-0378">Hydrolase</keyword>
<keyword evidence="3" id="KW-1185">Reference proteome</keyword>
<dbReference type="GO" id="GO:0016787">
    <property type="term" value="F:hydrolase activity"/>
    <property type="evidence" value="ECO:0007669"/>
    <property type="project" value="UniProtKB-KW"/>
</dbReference>
<protein>
    <recommendedName>
        <fullName evidence="4">HAD-like protein</fullName>
    </recommendedName>
</protein>
<comment type="caution">
    <text evidence="2">The sequence shown here is derived from an EMBL/GenBank/DDBJ whole genome shotgun (WGS) entry which is preliminary data.</text>
</comment>
<dbReference type="InterPro" id="IPR023214">
    <property type="entry name" value="HAD_sf"/>
</dbReference>
<evidence type="ECO:0000256" key="1">
    <source>
        <dbReference type="ARBA" id="ARBA00022801"/>
    </source>
</evidence>
<gene>
    <name evidence="2" type="ORF">HMN09_00539400</name>
</gene>
<organism evidence="2 3">
    <name type="scientific">Mycena chlorophos</name>
    <name type="common">Agaric fungus</name>
    <name type="synonym">Agaricus chlorophos</name>
    <dbReference type="NCBI Taxonomy" id="658473"/>
    <lineage>
        <taxon>Eukaryota</taxon>
        <taxon>Fungi</taxon>
        <taxon>Dikarya</taxon>
        <taxon>Basidiomycota</taxon>
        <taxon>Agaricomycotina</taxon>
        <taxon>Agaricomycetes</taxon>
        <taxon>Agaricomycetidae</taxon>
        <taxon>Agaricales</taxon>
        <taxon>Marasmiineae</taxon>
        <taxon>Mycenaceae</taxon>
        <taxon>Mycena</taxon>
    </lineage>
</organism>
<dbReference type="InterPro" id="IPR036412">
    <property type="entry name" value="HAD-like_sf"/>
</dbReference>
<accession>A0A8H6T808</accession>
<dbReference type="OrthoDB" id="20198at2759"/>
<evidence type="ECO:0008006" key="4">
    <source>
        <dbReference type="Google" id="ProtNLM"/>
    </source>
</evidence>